<organism evidence="2 3">
    <name type="scientific">Flavobacterium difficile</name>
    <dbReference type="NCBI Taxonomy" id="2709659"/>
    <lineage>
        <taxon>Bacteria</taxon>
        <taxon>Pseudomonadati</taxon>
        <taxon>Bacteroidota</taxon>
        <taxon>Flavobacteriia</taxon>
        <taxon>Flavobacteriales</taxon>
        <taxon>Flavobacteriaceae</taxon>
        <taxon>Flavobacterium</taxon>
    </lineage>
</organism>
<reference evidence="2 3" key="1">
    <citation type="submission" date="2020-02" db="EMBL/GenBank/DDBJ databases">
        <authorList>
            <person name="Chen W.-M."/>
        </authorList>
    </citation>
    <scope>NUCLEOTIDE SEQUENCE [LARGE SCALE GENOMIC DNA]</scope>
    <source>
        <strain evidence="2 3">KDG-16</strain>
    </source>
</reference>
<name>A0ABX0I5M7_9FLAO</name>
<comment type="caution">
    <text evidence="2">The sequence shown here is derived from an EMBL/GenBank/DDBJ whole genome shotgun (WGS) entry which is preliminary data.</text>
</comment>
<evidence type="ECO:0000259" key="1">
    <source>
        <dbReference type="Pfam" id="PF04389"/>
    </source>
</evidence>
<proteinExistence type="predicted"/>
<dbReference type="InterPro" id="IPR007484">
    <property type="entry name" value="Peptidase_M28"/>
</dbReference>
<dbReference type="SUPFAM" id="SSF53187">
    <property type="entry name" value="Zn-dependent exopeptidases"/>
    <property type="match status" value="1"/>
</dbReference>
<dbReference type="Proteomes" id="UP000800984">
    <property type="component" value="Unassembled WGS sequence"/>
</dbReference>
<protein>
    <submittedName>
        <fullName evidence="2">M28 family peptidase</fullName>
    </submittedName>
</protein>
<dbReference type="Gene3D" id="3.40.630.10">
    <property type="entry name" value="Zn peptidases"/>
    <property type="match status" value="1"/>
</dbReference>
<dbReference type="PANTHER" id="PTHR12147">
    <property type="entry name" value="METALLOPEPTIDASE M28 FAMILY MEMBER"/>
    <property type="match status" value="1"/>
</dbReference>
<dbReference type="InterPro" id="IPR045175">
    <property type="entry name" value="M28_fam"/>
</dbReference>
<sequence length="275" mass="30737">MQLFKKVIYTLANDSMKGRASGSPEAIKSLKFINKQFQLLTHKKLNQQIFVAQLNDSTQIQGVNGYYFINNKAKKTIIVGAHYDHIGLGGPLSMSKKSDVVHNGADDNASGVALLLGMSEFLIKPQKETVNYLIVFYAAHEIGLFGSEAFAKLIEQKKHQFKSISGVVNFDMVGRMADDQKKIKCMTSPIFNSILKEIDTQPFGFSLNITDEDKLSQLDTKVFYNKNVPCINFTTGIHNDYHATTDDPDYINYNGMLTIYNYLSVLVPKLGNTAN</sequence>
<evidence type="ECO:0000313" key="3">
    <source>
        <dbReference type="Proteomes" id="UP000800984"/>
    </source>
</evidence>
<evidence type="ECO:0000313" key="2">
    <source>
        <dbReference type="EMBL" id="NHM00850.1"/>
    </source>
</evidence>
<dbReference type="RefSeq" id="WP_166075884.1">
    <property type="nucleotide sequence ID" value="NZ_JAAJBT010000001.1"/>
</dbReference>
<feature type="domain" description="Peptidase M28" evidence="1">
    <location>
        <begin position="70"/>
        <end position="262"/>
    </location>
</feature>
<gene>
    <name evidence="2" type="ORF">G4D72_01845</name>
</gene>
<keyword evidence="3" id="KW-1185">Reference proteome</keyword>
<dbReference type="PANTHER" id="PTHR12147:SF26">
    <property type="entry name" value="PEPTIDASE M28 DOMAIN-CONTAINING PROTEIN"/>
    <property type="match status" value="1"/>
</dbReference>
<dbReference type="Pfam" id="PF04389">
    <property type="entry name" value="Peptidase_M28"/>
    <property type="match status" value="1"/>
</dbReference>
<dbReference type="EMBL" id="JAAJBT010000001">
    <property type="protein sequence ID" value="NHM00850.1"/>
    <property type="molecule type" value="Genomic_DNA"/>
</dbReference>
<accession>A0ABX0I5M7</accession>